<gene>
    <name evidence="2" type="ORF">Enr8_41930</name>
</gene>
<dbReference type="Pfam" id="PF07179">
    <property type="entry name" value="SseB"/>
    <property type="match status" value="1"/>
</dbReference>
<dbReference type="EMBL" id="SJPF01000005">
    <property type="protein sequence ID" value="TWT30672.1"/>
    <property type="molecule type" value="Genomic_DNA"/>
</dbReference>
<accession>A0A5C5UYW2</accession>
<protein>
    <recommendedName>
        <fullName evidence="1">SseB protein N-terminal domain-containing protein</fullName>
    </recommendedName>
</protein>
<sequence>MNETDVDHRNTKLAKQVLLLADSPNKENQRTFFQELQNGRVGIKIPQELGAVPSGDYVTMPSSDLRIPIATLPSGEAMLLVLANVAWLSSVEPDSVFVELKGREVLQIAKNEAMGIIVQVLGPERQGWSGVSATDVAKILG</sequence>
<keyword evidence="3" id="KW-1185">Reference proteome</keyword>
<dbReference type="Proteomes" id="UP000318878">
    <property type="component" value="Unassembled WGS sequence"/>
</dbReference>
<dbReference type="AlphaFoldDB" id="A0A5C5UYW2"/>
<evidence type="ECO:0000313" key="2">
    <source>
        <dbReference type="EMBL" id="TWT30672.1"/>
    </source>
</evidence>
<comment type="caution">
    <text evidence="2">The sequence shown here is derived from an EMBL/GenBank/DDBJ whole genome shotgun (WGS) entry which is preliminary data.</text>
</comment>
<dbReference type="RefSeq" id="WP_186767769.1">
    <property type="nucleotide sequence ID" value="NZ_SJPF01000005.1"/>
</dbReference>
<proteinExistence type="predicted"/>
<evidence type="ECO:0000313" key="3">
    <source>
        <dbReference type="Proteomes" id="UP000318878"/>
    </source>
</evidence>
<organism evidence="2 3">
    <name type="scientific">Blastopirellula retiformator</name>
    <dbReference type="NCBI Taxonomy" id="2527970"/>
    <lineage>
        <taxon>Bacteria</taxon>
        <taxon>Pseudomonadati</taxon>
        <taxon>Planctomycetota</taxon>
        <taxon>Planctomycetia</taxon>
        <taxon>Pirellulales</taxon>
        <taxon>Pirellulaceae</taxon>
        <taxon>Blastopirellula</taxon>
    </lineage>
</organism>
<feature type="domain" description="SseB protein N-terminal" evidence="1">
    <location>
        <begin position="19"/>
        <end position="116"/>
    </location>
</feature>
<reference evidence="2 3" key="1">
    <citation type="submission" date="2019-02" db="EMBL/GenBank/DDBJ databases">
        <title>Deep-cultivation of Planctomycetes and their phenomic and genomic characterization uncovers novel biology.</title>
        <authorList>
            <person name="Wiegand S."/>
            <person name="Jogler M."/>
            <person name="Boedeker C."/>
            <person name="Pinto D."/>
            <person name="Vollmers J."/>
            <person name="Rivas-Marin E."/>
            <person name="Kohn T."/>
            <person name="Peeters S.H."/>
            <person name="Heuer A."/>
            <person name="Rast P."/>
            <person name="Oberbeckmann S."/>
            <person name="Bunk B."/>
            <person name="Jeske O."/>
            <person name="Meyerdierks A."/>
            <person name="Storesund J.E."/>
            <person name="Kallscheuer N."/>
            <person name="Luecker S."/>
            <person name="Lage O.M."/>
            <person name="Pohl T."/>
            <person name="Merkel B.J."/>
            <person name="Hornburger P."/>
            <person name="Mueller R.-W."/>
            <person name="Bruemmer F."/>
            <person name="Labrenz M."/>
            <person name="Spormann A.M."/>
            <person name="Op Den Camp H."/>
            <person name="Overmann J."/>
            <person name="Amann R."/>
            <person name="Jetten M.S.M."/>
            <person name="Mascher T."/>
            <person name="Medema M.H."/>
            <person name="Devos D.P."/>
            <person name="Kaster A.-K."/>
            <person name="Ovreas L."/>
            <person name="Rohde M."/>
            <person name="Galperin M.Y."/>
            <person name="Jogler C."/>
        </authorList>
    </citation>
    <scope>NUCLEOTIDE SEQUENCE [LARGE SCALE GENOMIC DNA]</scope>
    <source>
        <strain evidence="2 3">Enr8</strain>
    </source>
</reference>
<evidence type="ECO:0000259" key="1">
    <source>
        <dbReference type="Pfam" id="PF07179"/>
    </source>
</evidence>
<name>A0A5C5UYW2_9BACT</name>
<dbReference type="InterPro" id="IPR009839">
    <property type="entry name" value="SseB_N"/>
</dbReference>